<proteinExistence type="predicted"/>
<organism evidence="1 2">
    <name type="scientific">Photobacterium damselae subsp. damselae</name>
    <name type="common">Listonella damsela</name>
    <dbReference type="NCBI Taxonomy" id="85581"/>
    <lineage>
        <taxon>Bacteria</taxon>
        <taxon>Pseudomonadati</taxon>
        <taxon>Pseudomonadota</taxon>
        <taxon>Gammaproteobacteria</taxon>
        <taxon>Vibrionales</taxon>
        <taxon>Vibrionaceae</taxon>
        <taxon>Photobacterium</taxon>
    </lineage>
</organism>
<dbReference type="InterPro" id="IPR007929">
    <property type="entry name" value="DUF723"/>
</dbReference>
<dbReference type="Pfam" id="PF05265">
    <property type="entry name" value="DUF723"/>
    <property type="match status" value="1"/>
</dbReference>
<gene>
    <name evidence="1" type="ORF">HWA77_18785</name>
</gene>
<dbReference type="EMBL" id="JABXOR010001189">
    <property type="protein sequence ID" value="NVP02264.1"/>
    <property type="molecule type" value="Genomic_DNA"/>
</dbReference>
<comment type="caution">
    <text evidence="1">The sequence shown here is derived from an EMBL/GenBank/DDBJ whole genome shotgun (WGS) entry which is preliminary data.</text>
</comment>
<name>A0A850QWS8_PHODD</name>
<evidence type="ECO:0000313" key="2">
    <source>
        <dbReference type="Proteomes" id="UP000533429"/>
    </source>
</evidence>
<evidence type="ECO:0000313" key="1">
    <source>
        <dbReference type="EMBL" id="NVP02264.1"/>
    </source>
</evidence>
<dbReference type="AlphaFoldDB" id="A0A850QWS8"/>
<dbReference type="Proteomes" id="UP000533429">
    <property type="component" value="Unassembled WGS sequence"/>
</dbReference>
<reference evidence="1 2" key="1">
    <citation type="submission" date="2020-06" db="EMBL/GenBank/DDBJ databases">
        <title>Photobacterium damselae subsp. damselae comparative genomics.</title>
        <authorList>
            <person name="Osorio C.R."/>
        </authorList>
    </citation>
    <scope>NUCLEOTIDE SEQUENCE [LARGE SCALE GENOMIC DNA]</scope>
    <source>
        <strain evidence="1 2">TW250/03</strain>
    </source>
</reference>
<accession>A0A850QWS8</accession>
<sequence length="243" mass="27896">MITCPEHGDIEPAVHLRSFNGCLECKPKNKGRPAKRREQFVLDSKAKFGDKFDYRLVEYINNKTPVTIICPNHGEFQQVPTDHLKSVFGGRYCAPTGTLLNQEQFIEKANLVHEGKDDYSESVYLAYKYPIDIICPEHGKFMQSSAGSHLCGNGCPKCPRTSAVTTNMWIDRATLVHGERYDYSETDYIRSDQKLKIICREHCEFYQLPSHHINGSHCPKCAQRYSPTTEEFVETCRAMYEDR</sequence>
<protein>
    <submittedName>
        <fullName evidence="1">DUF723 domain-containing protein</fullName>
    </submittedName>
</protein>